<name>A0ABR4XN44_9PORP</name>
<evidence type="ECO:0000313" key="8">
    <source>
        <dbReference type="Proteomes" id="UP000030101"/>
    </source>
</evidence>
<dbReference type="Proteomes" id="UP000030101">
    <property type="component" value="Unassembled WGS sequence"/>
</dbReference>
<keyword evidence="5 6" id="KW-0472">Membrane</keyword>
<feature type="transmembrane region" description="Helical" evidence="6">
    <location>
        <begin position="112"/>
        <end position="132"/>
    </location>
</feature>
<feature type="transmembrane region" description="Helical" evidence="6">
    <location>
        <begin position="285"/>
        <end position="303"/>
    </location>
</feature>
<protein>
    <submittedName>
        <fullName evidence="7">Membrane protein</fullName>
    </submittedName>
</protein>
<dbReference type="InterPro" id="IPR005495">
    <property type="entry name" value="LptG/LptF_permease"/>
</dbReference>
<dbReference type="EMBL" id="JQZV01000003">
    <property type="protein sequence ID" value="KGN93379.1"/>
    <property type="molecule type" value="Genomic_DNA"/>
</dbReference>
<gene>
    <name evidence="7" type="ORF">HQ43_01695</name>
</gene>
<evidence type="ECO:0000256" key="1">
    <source>
        <dbReference type="ARBA" id="ARBA00004651"/>
    </source>
</evidence>
<keyword evidence="8" id="KW-1185">Reference proteome</keyword>
<evidence type="ECO:0000256" key="5">
    <source>
        <dbReference type="ARBA" id="ARBA00023136"/>
    </source>
</evidence>
<keyword evidence="3 6" id="KW-0812">Transmembrane</keyword>
<comment type="caution">
    <text evidence="7">The sequence shown here is derived from an EMBL/GenBank/DDBJ whole genome shotgun (WGS) entry which is preliminary data.</text>
</comment>
<feature type="transmembrane region" description="Helical" evidence="6">
    <location>
        <begin position="343"/>
        <end position="362"/>
    </location>
</feature>
<evidence type="ECO:0000256" key="4">
    <source>
        <dbReference type="ARBA" id="ARBA00022989"/>
    </source>
</evidence>
<evidence type="ECO:0000256" key="6">
    <source>
        <dbReference type="SAM" id="Phobius"/>
    </source>
</evidence>
<dbReference type="PANTHER" id="PTHR33529">
    <property type="entry name" value="SLR0882 PROTEIN-RELATED"/>
    <property type="match status" value="1"/>
</dbReference>
<dbReference type="PANTHER" id="PTHR33529:SF8">
    <property type="entry name" value="PERMEASE, YJGP_YJGQ FAMILY"/>
    <property type="match status" value="1"/>
</dbReference>
<proteinExistence type="predicted"/>
<organism evidence="7 8">
    <name type="scientific">Porphyromonas canoris</name>
    <dbReference type="NCBI Taxonomy" id="36875"/>
    <lineage>
        <taxon>Bacteria</taxon>
        <taxon>Pseudomonadati</taxon>
        <taxon>Bacteroidota</taxon>
        <taxon>Bacteroidia</taxon>
        <taxon>Bacteroidales</taxon>
        <taxon>Porphyromonadaceae</taxon>
        <taxon>Porphyromonas</taxon>
    </lineage>
</organism>
<keyword evidence="2" id="KW-1003">Cell membrane</keyword>
<evidence type="ECO:0000256" key="2">
    <source>
        <dbReference type="ARBA" id="ARBA00022475"/>
    </source>
</evidence>
<feature type="transmembrane region" description="Helical" evidence="6">
    <location>
        <begin position="310"/>
        <end position="331"/>
    </location>
</feature>
<sequence length="366" mass="41411">MAKFWSKIGLTRLDRYIIKQFLGTFLFIISLIMAIIVVIDIQEKISEFSNPELTLREIVFNYYMAFIPYYANLLAPLFIFLSVIFFTSKLANNSEIIAMQSSGMSLKRIMKPYMISATVLAFATFLLSSYIVPKLNVVRIEFQNRYIDDKKNVHGSNLQAEVAPGVLAFFSSFDIINNSGGFFSLEKFEGKTLVSRLTAQMVTYDSLYHWTLTDYMIRDFEGLYEKVSTGTAKDTVIPITPADLVMSDEDSEQLTTATLGRYIDRQRDRGLGSIQRFQIEYHRRFASILAAFILTVIGATLSLRKVKGGMGLNIAIGLALTFTYILLFTFFSTYSASGAIPPALGAWLPNIIFIPVAFFLYMRAPR</sequence>
<reference evidence="7 8" key="1">
    <citation type="submission" date="2014-08" db="EMBL/GenBank/DDBJ databases">
        <title>Porphyromonas canoris strain:OH2762 Genome sequencing.</title>
        <authorList>
            <person name="Wallis C."/>
            <person name="Deusch O."/>
            <person name="O'Flynn C."/>
            <person name="Davis I."/>
            <person name="Jospin G."/>
            <person name="Darling A.E."/>
            <person name="Coil D.A."/>
            <person name="Alexiev A."/>
            <person name="Horsfall A."/>
            <person name="Kirkwood N."/>
            <person name="Harris S."/>
            <person name="Eisen J.A."/>
        </authorList>
    </citation>
    <scope>NUCLEOTIDE SEQUENCE [LARGE SCALE GENOMIC DNA]</scope>
    <source>
        <strain evidence="8">COT-108 OH2762</strain>
    </source>
</reference>
<comment type="subcellular location">
    <subcellularLocation>
        <location evidence="1">Cell membrane</location>
        <topology evidence="1">Multi-pass membrane protein</topology>
    </subcellularLocation>
</comment>
<keyword evidence="4 6" id="KW-1133">Transmembrane helix</keyword>
<feature type="transmembrane region" description="Helical" evidence="6">
    <location>
        <begin position="62"/>
        <end position="91"/>
    </location>
</feature>
<dbReference type="Pfam" id="PF03739">
    <property type="entry name" value="LptF_LptG"/>
    <property type="match status" value="1"/>
</dbReference>
<evidence type="ECO:0000313" key="7">
    <source>
        <dbReference type="EMBL" id="KGN93379.1"/>
    </source>
</evidence>
<dbReference type="RefSeq" id="WP_036788823.1">
    <property type="nucleotide sequence ID" value="NZ_JQZV01000003.1"/>
</dbReference>
<feature type="transmembrane region" description="Helical" evidence="6">
    <location>
        <begin position="21"/>
        <end position="42"/>
    </location>
</feature>
<accession>A0ABR4XN44</accession>
<evidence type="ECO:0000256" key="3">
    <source>
        <dbReference type="ARBA" id="ARBA00022692"/>
    </source>
</evidence>